<evidence type="ECO:0000313" key="3">
    <source>
        <dbReference type="Proteomes" id="UP000821866"/>
    </source>
</evidence>
<proteinExistence type="predicted"/>
<dbReference type="AlphaFoldDB" id="A0A9J6CYF9"/>
<feature type="compositionally biased region" description="Basic and acidic residues" evidence="1">
    <location>
        <begin position="43"/>
        <end position="54"/>
    </location>
</feature>
<gene>
    <name evidence="2" type="ORF">HPB51_028082</name>
</gene>
<protein>
    <submittedName>
        <fullName evidence="2">Uncharacterized protein</fullName>
    </submittedName>
</protein>
<dbReference type="Proteomes" id="UP000821866">
    <property type="component" value="Unassembled WGS sequence"/>
</dbReference>
<reference evidence="2" key="1">
    <citation type="journal article" date="2020" name="Cell">
        <title>Large-Scale Comparative Analyses of Tick Genomes Elucidate Their Genetic Diversity and Vector Capacities.</title>
        <authorList>
            <consortium name="Tick Genome and Microbiome Consortium (TIGMIC)"/>
            <person name="Jia N."/>
            <person name="Wang J."/>
            <person name="Shi W."/>
            <person name="Du L."/>
            <person name="Sun Y."/>
            <person name="Zhan W."/>
            <person name="Jiang J.F."/>
            <person name="Wang Q."/>
            <person name="Zhang B."/>
            <person name="Ji P."/>
            <person name="Bell-Sakyi L."/>
            <person name="Cui X.M."/>
            <person name="Yuan T.T."/>
            <person name="Jiang B.G."/>
            <person name="Yang W.F."/>
            <person name="Lam T.T."/>
            <person name="Chang Q.C."/>
            <person name="Ding S.J."/>
            <person name="Wang X.J."/>
            <person name="Zhu J.G."/>
            <person name="Ruan X.D."/>
            <person name="Zhao L."/>
            <person name="Wei J.T."/>
            <person name="Ye R.Z."/>
            <person name="Que T.C."/>
            <person name="Du C.H."/>
            <person name="Zhou Y.H."/>
            <person name="Cheng J.X."/>
            <person name="Dai P.F."/>
            <person name="Guo W.B."/>
            <person name="Han X.H."/>
            <person name="Huang E.J."/>
            <person name="Li L.F."/>
            <person name="Wei W."/>
            <person name="Gao Y.C."/>
            <person name="Liu J.Z."/>
            <person name="Shao H.Z."/>
            <person name="Wang X."/>
            <person name="Wang C.C."/>
            <person name="Yang T.C."/>
            <person name="Huo Q.B."/>
            <person name="Li W."/>
            <person name="Chen H.Y."/>
            <person name="Chen S.E."/>
            <person name="Zhou L.G."/>
            <person name="Ni X.B."/>
            <person name="Tian J.H."/>
            <person name="Sheng Y."/>
            <person name="Liu T."/>
            <person name="Pan Y.S."/>
            <person name="Xia L.Y."/>
            <person name="Li J."/>
            <person name="Zhao F."/>
            <person name="Cao W.C."/>
        </authorList>
    </citation>
    <scope>NUCLEOTIDE SEQUENCE</scope>
    <source>
        <strain evidence="2">Rmic-2018</strain>
    </source>
</reference>
<evidence type="ECO:0000313" key="2">
    <source>
        <dbReference type="EMBL" id="KAH7957934.1"/>
    </source>
</evidence>
<feature type="compositionally biased region" description="Polar residues" evidence="1">
    <location>
        <begin position="148"/>
        <end position="159"/>
    </location>
</feature>
<sequence length="389" mass="41874">MQRTSRNLISRKKTQAQEASNTNTMQEGRQAASQVEAPTKVSMRLEERQEEEGSKVLPATPSYAAAAEAERVTDSGEGEKRAAHSARSASGDDETEDDTASTVSWVSVEEMAVGESCLERGHCDGKDNQGDRLVARKAPQGGRRLSLTAKTEQVTSAATCSEWWNEKGDDDDVRHGEVLQSAVGKTPSSPAEQQTSKKASGEGAPKRTEPSSPSRRQQPSEPAPQHGGASQRRGREESQHGAVGMRPNREGKMAADELEGQTGAASSDELEPGELVIDERAATPEPLNRTPKKAFSMPAGVGRGRNSRSRNPEATHGSILSPSLRPSGPGAHTQTDEKRTQRSTKKARRDVAGRRRDSTPGSEHEEVKSKQRSSQLPATGDVDTDSDFY</sequence>
<feature type="compositionally biased region" description="Basic and acidic residues" evidence="1">
    <location>
        <begin position="68"/>
        <end position="82"/>
    </location>
</feature>
<organism evidence="2 3">
    <name type="scientific">Rhipicephalus microplus</name>
    <name type="common">Cattle tick</name>
    <name type="synonym">Boophilus microplus</name>
    <dbReference type="NCBI Taxonomy" id="6941"/>
    <lineage>
        <taxon>Eukaryota</taxon>
        <taxon>Metazoa</taxon>
        <taxon>Ecdysozoa</taxon>
        <taxon>Arthropoda</taxon>
        <taxon>Chelicerata</taxon>
        <taxon>Arachnida</taxon>
        <taxon>Acari</taxon>
        <taxon>Parasitiformes</taxon>
        <taxon>Ixodida</taxon>
        <taxon>Ixodoidea</taxon>
        <taxon>Ixodidae</taxon>
        <taxon>Rhipicephalinae</taxon>
        <taxon>Rhipicephalus</taxon>
        <taxon>Boophilus</taxon>
    </lineage>
</organism>
<feature type="compositionally biased region" description="Polar residues" evidence="1">
    <location>
        <begin position="186"/>
        <end position="198"/>
    </location>
</feature>
<feature type="compositionally biased region" description="Basic and acidic residues" evidence="1">
    <location>
        <begin position="164"/>
        <end position="177"/>
    </location>
</feature>
<feature type="region of interest" description="Disordered" evidence="1">
    <location>
        <begin position="1"/>
        <end position="103"/>
    </location>
</feature>
<keyword evidence="3" id="KW-1185">Reference proteome</keyword>
<dbReference type="EMBL" id="JABSTU010004728">
    <property type="protein sequence ID" value="KAH7957934.1"/>
    <property type="molecule type" value="Genomic_DNA"/>
</dbReference>
<feature type="region of interest" description="Disordered" evidence="1">
    <location>
        <begin position="119"/>
        <end position="389"/>
    </location>
</feature>
<evidence type="ECO:0000256" key="1">
    <source>
        <dbReference type="SAM" id="MobiDB-lite"/>
    </source>
</evidence>
<feature type="compositionally biased region" description="Basic and acidic residues" evidence="1">
    <location>
        <begin position="349"/>
        <end position="369"/>
    </location>
</feature>
<accession>A0A9J6CYF9</accession>
<reference evidence="2" key="2">
    <citation type="submission" date="2021-09" db="EMBL/GenBank/DDBJ databases">
        <authorList>
            <person name="Jia N."/>
            <person name="Wang J."/>
            <person name="Shi W."/>
            <person name="Du L."/>
            <person name="Sun Y."/>
            <person name="Zhan W."/>
            <person name="Jiang J."/>
            <person name="Wang Q."/>
            <person name="Zhang B."/>
            <person name="Ji P."/>
            <person name="Sakyi L.B."/>
            <person name="Cui X."/>
            <person name="Yuan T."/>
            <person name="Jiang B."/>
            <person name="Yang W."/>
            <person name="Lam T.T.-Y."/>
            <person name="Chang Q."/>
            <person name="Ding S."/>
            <person name="Wang X."/>
            <person name="Zhu J."/>
            <person name="Ruan X."/>
            <person name="Zhao L."/>
            <person name="Wei J."/>
            <person name="Que T."/>
            <person name="Du C."/>
            <person name="Cheng J."/>
            <person name="Dai P."/>
            <person name="Han X."/>
            <person name="Huang E."/>
            <person name="Gao Y."/>
            <person name="Liu J."/>
            <person name="Shao H."/>
            <person name="Ye R."/>
            <person name="Li L."/>
            <person name="Wei W."/>
            <person name="Wang X."/>
            <person name="Wang C."/>
            <person name="Huo Q."/>
            <person name="Li W."/>
            <person name="Guo W."/>
            <person name="Chen H."/>
            <person name="Chen S."/>
            <person name="Zhou L."/>
            <person name="Zhou L."/>
            <person name="Ni X."/>
            <person name="Tian J."/>
            <person name="Zhou Y."/>
            <person name="Sheng Y."/>
            <person name="Liu T."/>
            <person name="Pan Y."/>
            <person name="Xia L."/>
            <person name="Li J."/>
            <person name="Zhao F."/>
            <person name="Cao W."/>
        </authorList>
    </citation>
    <scope>NUCLEOTIDE SEQUENCE</scope>
    <source>
        <strain evidence="2">Rmic-2018</strain>
        <tissue evidence="2">Larvae</tissue>
    </source>
</reference>
<feature type="compositionally biased region" description="Basic and acidic residues" evidence="1">
    <location>
        <begin position="119"/>
        <end position="134"/>
    </location>
</feature>
<feature type="compositionally biased region" description="Polar residues" evidence="1">
    <location>
        <begin position="16"/>
        <end position="33"/>
    </location>
</feature>
<comment type="caution">
    <text evidence="2">The sequence shown here is derived from an EMBL/GenBank/DDBJ whole genome shotgun (WGS) entry which is preliminary data.</text>
</comment>
<name>A0A9J6CYF9_RHIMP</name>
<feature type="compositionally biased region" description="Low complexity" evidence="1">
    <location>
        <begin position="210"/>
        <end position="220"/>
    </location>
</feature>